<name>A0ABU4XRF2_9HYPH</name>
<organism evidence="5 6">
    <name type="scientific">Mesorhizobium dulcispinae</name>
    <dbReference type="NCBI Taxonomy" id="3072316"/>
    <lineage>
        <taxon>Bacteria</taxon>
        <taxon>Pseudomonadati</taxon>
        <taxon>Pseudomonadota</taxon>
        <taxon>Alphaproteobacteria</taxon>
        <taxon>Hyphomicrobiales</taxon>
        <taxon>Phyllobacteriaceae</taxon>
        <taxon>Mesorhizobium</taxon>
    </lineage>
</organism>
<dbReference type="InterPro" id="IPR012337">
    <property type="entry name" value="RNaseH-like_sf"/>
</dbReference>
<evidence type="ECO:0000259" key="4">
    <source>
        <dbReference type="SMART" id="SM00479"/>
    </source>
</evidence>
<evidence type="ECO:0000256" key="2">
    <source>
        <dbReference type="ARBA" id="ARBA00022801"/>
    </source>
</evidence>
<reference evidence="5 6" key="1">
    <citation type="submission" date="2023-08" db="EMBL/GenBank/DDBJ databases">
        <title>Implementing the SeqCode for naming new Mesorhizobium species isolated from Vachellia karroo root nodules.</title>
        <authorList>
            <person name="Van Lill M."/>
        </authorList>
    </citation>
    <scope>NUCLEOTIDE SEQUENCE [LARGE SCALE GENOMIC DNA]</scope>
    <source>
        <strain evidence="5 6">VK23A</strain>
    </source>
</reference>
<dbReference type="InterPro" id="IPR013520">
    <property type="entry name" value="Ribonucl_H"/>
</dbReference>
<evidence type="ECO:0000313" key="6">
    <source>
        <dbReference type="Proteomes" id="UP001271780"/>
    </source>
</evidence>
<comment type="caution">
    <text evidence="5">The sequence shown here is derived from an EMBL/GenBank/DDBJ whole genome shotgun (WGS) entry which is preliminary data.</text>
</comment>
<evidence type="ECO:0000256" key="1">
    <source>
        <dbReference type="ARBA" id="ARBA00022722"/>
    </source>
</evidence>
<protein>
    <submittedName>
        <fullName evidence="5">3'-5' exonuclease</fullName>
    </submittedName>
</protein>
<keyword evidence="6" id="KW-1185">Reference proteome</keyword>
<keyword evidence="1" id="KW-0540">Nuclease</keyword>
<accession>A0ABU4XRF2</accession>
<dbReference type="Gene3D" id="3.30.420.10">
    <property type="entry name" value="Ribonuclease H-like superfamily/Ribonuclease H"/>
    <property type="match status" value="1"/>
</dbReference>
<dbReference type="Proteomes" id="UP001271780">
    <property type="component" value="Unassembled WGS sequence"/>
</dbReference>
<dbReference type="InterPro" id="IPR036397">
    <property type="entry name" value="RNaseH_sf"/>
</dbReference>
<dbReference type="PANTHER" id="PTHR30231:SF4">
    <property type="entry name" value="PROTEIN NEN2"/>
    <property type="match status" value="1"/>
</dbReference>
<evidence type="ECO:0000256" key="3">
    <source>
        <dbReference type="ARBA" id="ARBA00022839"/>
    </source>
</evidence>
<dbReference type="EMBL" id="JAVIIZ010000028">
    <property type="protein sequence ID" value="MDX8476139.1"/>
    <property type="molecule type" value="Genomic_DNA"/>
</dbReference>
<evidence type="ECO:0000313" key="5">
    <source>
        <dbReference type="EMBL" id="MDX8476139.1"/>
    </source>
</evidence>
<gene>
    <name evidence="5" type="ORF">RFM27_29130</name>
</gene>
<dbReference type="SUPFAM" id="SSF53098">
    <property type="entry name" value="Ribonuclease H-like"/>
    <property type="match status" value="1"/>
</dbReference>
<sequence length="194" mass="21640">MSSDRYWVIDVEGNGASPPEIVELAMIELSALVPTGKQFHWLVKPSQPIQPAVTRIHGLTDDDIADAPEIADIADEILTWTQNGRIIGHNVRVELETIQRQIPEWRPVAAIDTLKLARSLKPGLDSYGLEKLGSFFGLIDEAARRTNRKHHSALFDAMLTALIFADLLMPLEQSARVDCLRDADVLFSRQSSFL</sequence>
<keyword evidence="2" id="KW-0378">Hydrolase</keyword>
<dbReference type="CDD" id="cd06127">
    <property type="entry name" value="DEDDh"/>
    <property type="match status" value="1"/>
</dbReference>
<dbReference type="GO" id="GO:0004527">
    <property type="term" value="F:exonuclease activity"/>
    <property type="evidence" value="ECO:0007669"/>
    <property type="project" value="UniProtKB-KW"/>
</dbReference>
<proteinExistence type="predicted"/>
<keyword evidence="3 5" id="KW-0269">Exonuclease</keyword>
<dbReference type="PANTHER" id="PTHR30231">
    <property type="entry name" value="DNA POLYMERASE III SUBUNIT EPSILON"/>
    <property type="match status" value="1"/>
</dbReference>
<dbReference type="Pfam" id="PF00929">
    <property type="entry name" value="RNase_T"/>
    <property type="match status" value="1"/>
</dbReference>
<feature type="domain" description="Exonuclease" evidence="4">
    <location>
        <begin position="5"/>
        <end position="173"/>
    </location>
</feature>
<dbReference type="SMART" id="SM00479">
    <property type="entry name" value="EXOIII"/>
    <property type="match status" value="1"/>
</dbReference>
<dbReference type="RefSeq" id="WP_320252980.1">
    <property type="nucleotide sequence ID" value="NZ_JAVIIX010000027.1"/>
</dbReference>